<dbReference type="PANTHER" id="PTHR22950:SF649">
    <property type="entry name" value="ACID TRANSPORTER, PUTATIVE-RELATED"/>
    <property type="match status" value="1"/>
</dbReference>
<dbReference type="Proteomes" id="UP000284403">
    <property type="component" value="Unassembled WGS sequence"/>
</dbReference>
<organism evidence="7 8">
    <name type="scientific">Trypanosoma conorhini</name>
    <dbReference type="NCBI Taxonomy" id="83891"/>
    <lineage>
        <taxon>Eukaryota</taxon>
        <taxon>Discoba</taxon>
        <taxon>Euglenozoa</taxon>
        <taxon>Kinetoplastea</taxon>
        <taxon>Metakinetoplastina</taxon>
        <taxon>Trypanosomatida</taxon>
        <taxon>Trypanosomatidae</taxon>
        <taxon>Trypanosoma</taxon>
    </lineage>
</organism>
<gene>
    <name evidence="7" type="ORF">Tco025E_00580</name>
</gene>
<dbReference type="GO" id="GO:0016020">
    <property type="term" value="C:membrane"/>
    <property type="evidence" value="ECO:0007669"/>
    <property type="project" value="UniProtKB-SubCell"/>
</dbReference>
<keyword evidence="3 5" id="KW-1133">Transmembrane helix</keyword>
<dbReference type="PANTHER" id="PTHR22950">
    <property type="entry name" value="AMINO ACID TRANSPORTER"/>
    <property type="match status" value="1"/>
</dbReference>
<keyword evidence="8" id="KW-1185">Reference proteome</keyword>
<feature type="transmembrane region" description="Helical" evidence="5">
    <location>
        <begin position="274"/>
        <end position="293"/>
    </location>
</feature>
<protein>
    <submittedName>
        <fullName evidence="7">Putative amino acid transporter PAT4</fullName>
    </submittedName>
</protein>
<feature type="domain" description="Amino acid transporter transmembrane" evidence="6">
    <location>
        <begin position="48"/>
        <end position="439"/>
    </location>
</feature>
<evidence type="ECO:0000259" key="6">
    <source>
        <dbReference type="Pfam" id="PF01490"/>
    </source>
</evidence>
<dbReference type="AlphaFoldDB" id="A0A3R7LF65"/>
<evidence type="ECO:0000256" key="4">
    <source>
        <dbReference type="ARBA" id="ARBA00023136"/>
    </source>
</evidence>
<feature type="transmembrane region" description="Helical" evidence="5">
    <location>
        <begin position="129"/>
        <end position="149"/>
    </location>
</feature>
<dbReference type="InterPro" id="IPR013057">
    <property type="entry name" value="AA_transpt_TM"/>
</dbReference>
<dbReference type="EMBL" id="MKKU01000013">
    <property type="protein sequence ID" value="RNF27206.1"/>
    <property type="molecule type" value="Genomic_DNA"/>
</dbReference>
<feature type="transmembrane region" description="Helical" evidence="5">
    <location>
        <begin position="382"/>
        <end position="401"/>
    </location>
</feature>
<dbReference type="GO" id="GO:0015179">
    <property type="term" value="F:L-amino acid transmembrane transporter activity"/>
    <property type="evidence" value="ECO:0007669"/>
    <property type="project" value="TreeGrafter"/>
</dbReference>
<feature type="transmembrane region" description="Helical" evidence="5">
    <location>
        <begin position="43"/>
        <end position="68"/>
    </location>
</feature>
<evidence type="ECO:0000313" key="8">
    <source>
        <dbReference type="Proteomes" id="UP000284403"/>
    </source>
</evidence>
<evidence type="ECO:0000256" key="1">
    <source>
        <dbReference type="ARBA" id="ARBA00004141"/>
    </source>
</evidence>
<feature type="transmembrane region" description="Helical" evidence="5">
    <location>
        <begin position="170"/>
        <end position="189"/>
    </location>
</feature>
<keyword evidence="2 5" id="KW-0812">Transmembrane</keyword>
<dbReference type="Pfam" id="PF01490">
    <property type="entry name" value="Aa_trans"/>
    <property type="match status" value="1"/>
</dbReference>
<evidence type="ECO:0000256" key="5">
    <source>
        <dbReference type="SAM" id="Phobius"/>
    </source>
</evidence>
<feature type="transmembrane region" description="Helical" evidence="5">
    <location>
        <begin position="80"/>
        <end position="99"/>
    </location>
</feature>
<comment type="subcellular location">
    <subcellularLocation>
        <location evidence="1">Membrane</location>
        <topology evidence="1">Multi-pass membrane protein</topology>
    </subcellularLocation>
</comment>
<feature type="transmembrane region" description="Helical" evidence="5">
    <location>
        <begin position="421"/>
        <end position="444"/>
    </location>
</feature>
<evidence type="ECO:0000256" key="2">
    <source>
        <dbReference type="ARBA" id="ARBA00022692"/>
    </source>
</evidence>
<evidence type="ECO:0000313" key="7">
    <source>
        <dbReference type="EMBL" id="RNF27206.1"/>
    </source>
</evidence>
<accession>A0A3R7LF65</accession>
<dbReference type="GO" id="GO:0005737">
    <property type="term" value="C:cytoplasm"/>
    <property type="evidence" value="ECO:0007669"/>
    <property type="project" value="TreeGrafter"/>
</dbReference>
<proteinExistence type="predicted"/>
<dbReference type="RefSeq" id="XP_029232412.1">
    <property type="nucleotide sequence ID" value="XM_029367520.1"/>
</dbReference>
<dbReference type="OrthoDB" id="28208at2759"/>
<dbReference type="GeneID" id="40314191"/>
<evidence type="ECO:0000256" key="3">
    <source>
        <dbReference type="ARBA" id="ARBA00022989"/>
    </source>
</evidence>
<sequence>MLRKDGEELVDEYSLPLIPSDVVLGIDTRQSCFKRVLVNLGDLVPYGGFLSATFTLSSATLGAGVITLPSAFNFSGIIPSFLLLLIVTLATIYAVRLLVETRELTRLGSYEAMARTLFGPGWDYLSAGLMWLFTFGTCVAYIISIGDILDSAFMDDSIPSYLRSQGGKRLITVLIWFLGMFTTSLPRSINSLRYASIVAILSLLFFIACVVVHALQNGFRNGKIRKDIHFWRTGNIAIEGLSLFMFAYLCQVNSLEIYEEIIDPTVKKMTTYTASGMFFCFIAYSITGFFGYADFGPEIKDSIIKHYDIDHNLLLAISLTGIGFQLCVGFALCMQPARESFYYALGWDIATIPTYRHVLFCGTQSLAALTLGLLIPSVNIVFGLLGSLCGGILGFCLPALYRMYCGNWSVATVGIVNYVCTYLLLIAGVVAVVFGTGASVYGVVV</sequence>
<feature type="transmembrane region" description="Helical" evidence="5">
    <location>
        <begin position="313"/>
        <end position="337"/>
    </location>
</feature>
<comment type="caution">
    <text evidence="7">The sequence shown here is derived from an EMBL/GenBank/DDBJ whole genome shotgun (WGS) entry which is preliminary data.</text>
</comment>
<keyword evidence="4 5" id="KW-0472">Membrane</keyword>
<reference evidence="7 8" key="1">
    <citation type="journal article" date="2018" name="BMC Genomics">
        <title>Genomic comparison of Trypanosoma conorhini and Trypanosoma rangeli to Trypanosoma cruzi strains of high and low virulence.</title>
        <authorList>
            <person name="Bradwell K.R."/>
            <person name="Koparde V.N."/>
            <person name="Matveyev A.V."/>
            <person name="Serrano M.G."/>
            <person name="Alves J.M."/>
            <person name="Parikh H."/>
            <person name="Huang B."/>
            <person name="Lee V."/>
            <person name="Espinosa-Alvarez O."/>
            <person name="Ortiz P.A."/>
            <person name="Costa-Martins A.G."/>
            <person name="Teixeira M.M."/>
            <person name="Buck G.A."/>
        </authorList>
    </citation>
    <scope>NUCLEOTIDE SEQUENCE [LARGE SCALE GENOMIC DNA]</scope>
    <source>
        <strain evidence="7 8">025E</strain>
    </source>
</reference>
<name>A0A3R7LF65_9TRYP</name>
<feature type="transmembrane region" description="Helical" evidence="5">
    <location>
        <begin position="236"/>
        <end position="254"/>
    </location>
</feature>
<feature type="transmembrane region" description="Helical" evidence="5">
    <location>
        <begin position="195"/>
        <end position="215"/>
    </location>
</feature>